<dbReference type="InterPro" id="IPR050483">
    <property type="entry name" value="CoA-transferase_III_domain"/>
</dbReference>
<dbReference type="AlphaFoldDB" id="A0A537JKS7"/>
<reference evidence="2 3" key="1">
    <citation type="journal article" date="2019" name="Nat. Microbiol.">
        <title>Mediterranean grassland soil C-N compound turnover is dependent on rainfall and depth, and is mediated by genomically divergent microorganisms.</title>
        <authorList>
            <person name="Diamond S."/>
            <person name="Andeer P.F."/>
            <person name="Li Z."/>
            <person name="Crits-Christoph A."/>
            <person name="Burstein D."/>
            <person name="Anantharaman K."/>
            <person name="Lane K.R."/>
            <person name="Thomas B.C."/>
            <person name="Pan C."/>
            <person name="Northen T.R."/>
            <person name="Banfield J.F."/>
        </authorList>
    </citation>
    <scope>NUCLEOTIDE SEQUENCE [LARGE SCALE GENOMIC DNA]</scope>
    <source>
        <strain evidence="2">NP_6</strain>
    </source>
</reference>
<dbReference type="GO" id="GO:0008410">
    <property type="term" value="F:CoA-transferase activity"/>
    <property type="evidence" value="ECO:0007669"/>
    <property type="project" value="TreeGrafter"/>
</dbReference>
<dbReference type="PANTHER" id="PTHR48207:SF3">
    <property type="entry name" value="SUCCINATE--HYDROXYMETHYLGLUTARATE COA-TRANSFERASE"/>
    <property type="match status" value="1"/>
</dbReference>
<dbReference type="Pfam" id="PF02515">
    <property type="entry name" value="CoA_transf_3"/>
    <property type="match status" value="1"/>
</dbReference>
<dbReference type="PANTHER" id="PTHR48207">
    <property type="entry name" value="SUCCINATE--HYDROXYMETHYLGLUTARATE COA-TRANSFERASE"/>
    <property type="match status" value="1"/>
</dbReference>
<proteinExistence type="predicted"/>
<accession>A0A537JKS7</accession>
<comment type="caution">
    <text evidence="2">The sequence shown here is derived from an EMBL/GenBank/DDBJ whole genome shotgun (WGS) entry which is preliminary data.</text>
</comment>
<dbReference type="Gene3D" id="3.30.1540.10">
    <property type="entry name" value="formyl-coa transferase, domain 3"/>
    <property type="match status" value="1"/>
</dbReference>
<name>A0A537JKS7_9BACT</name>
<dbReference type="EMBL" id="VBAN01000076">
    <property type="protein sequence ID" value="TMI84153.1"/>
    <property type="molecule type" value="Genomic_DNA"/>
</dbReference>
<protein>
    <submittedName>
        <fullName evidence="2">CoA transferase</fullName>
    </submittedName>
</protein>
<evidence type="ECO:0000313" key="3">
    <source>
        <dbReference type="Proteomes" id="UP000318093"/>
    </source>
</evidence>
<evidence type="ECO:0000256" key="1">
    <source>
        <dbReference type="ARBA" id="ARBA00022679"/>
    </source>
</evidence>
<dbReference type="SUPFAM" id="SSF89796">
    <property type="entry name" value="CoA-transferase family III (CaiB/BaiF)"/>
    <property type="match status" value="1"/>
</dbReference>
<dbReference type="InterPro" id="IPR003673">
    <property type="entry name" value="CoA-Trfase_fam_III"/>
</dbReference>
<keyword evidence="1 2" id="KW-0808">Transferase</keyword>
<evidence type="ECO:0000313" key="2">
    <source>
        <dbReference type="EMBL" id="TMI84153.1"/>
    </source>
</evidence>
<dbReference type="InterPro" id="IPR023606">
    <property type="entry name" value="CoA-Trfase_III_dom_1_sf"/>
</dbReference>
<sequence>MPAATGPLADLTVLDLSTIVSGGTATSMLADLGAEVIKIEHPKGGDPLRSWGPFISGQSIWWKVVSRNKKSITLNLSEARGQQILSDLVGRADVLVENFRPGTLERWGLAPEGLLERNPRLVVLRISGFGQTGPYRHRPGFGTVAEAMSGLVAITGFPDSPPLVPAIPLADEVAGLTGALAVMTAIHHRAASGRGQVIDVSLYEPLFRLLVPYVTQYTSLGILAQRVGNEFPDAAPRNLYRAAGGAWIAVSATSQRVFERLAAAIGRPDLPADPRFSDNAARVAHRRELDTIIGEWMAGRSQGEILARLGESGAVAGPVYDVPRILEDPQYAAREDVITVNDPELGEIRMVGVVPKFSGTPGAVTHPGPRLGEHNREIYRGWLGLDDDALARLAKEGVL</sequence>
<dbReference type="Gene3D" id="3.40.50.10540">
    <property type="entry name" value="Crotonobetainyl-coa:carnitine coa-transferase, domain 1"/>
    <property type="match status" value="1"/>
</dbReference>
<gene>
    <name evidence="2" type="ORF">E6H03_02580</name>
</gene>
<dbReference type="InterPro" id="IPR044855">
    <property type="entry name" value="CoA-Trfase_III_dom3_sf"/>
</dbReference>
<dbReference type="Proteomes" id="UP000318093">
    <property type="component" value="Unassembled WGS sequence"/>
</dbReference>
<organism evidence="2 3">
    <name type="scientific">Candidatus Segetimicrobium genomatis</name>
    <dbReference type="NCBI Taxonomy" id="2569760"/>
    <lineage>
        <taxon>Bacteria</taxon>
        <taxon>Bacillati</taxon>
        <taxon>Candidatus Sysuimicrobiota</taxon>
        <taxon>Candidatus Sysuimicrobiia</taxon>
        <taxon>Candidatus Sysuimicrobiales</taxon>
        <taxon>Candidatus Segetimicrobiaceae</taxon>
        <taxon>Candidatus Segetimicrobium</taxon>
    </lineage>
</organism>